<gene>
    <name evidence="7" type="ORF">AVDCRST_MAG27-3328</name>
</gene>
<keyword evidence="2" id="KW-0813">Transport</keyword>
<accession>A0A6J4IYJ6</accession>
<reference evidence="7" key="1">
    <citation type="submission" date="2020-02" db="EMBL/GenBank/DDBJ databases">
        <authorList>
            <person name="Meier V. D."/>
        </authorList>
    </citation>
    <scope>NUCLEOTIDE SEQUENCE</scope>
    <source>
        <strain evidence="7">AVDCRST_MAG27</strain>
    </source>
</reference>
<dbReference type="InterPro" id="IPR003439">
    <property type="entry name" value="ABC_transporter-like_ATP-bd"/>
</dbReference>
<dbReference type="AlphaFoldDB" id="A0A6J4IYJ6"/>
<dbReference type="SUPFAM" id="SSF52540">
    <property type="entry name" value="P-loop containing nucleoside triphosphate hydrolases"/>
    <property type="match status" value="1"/>
</dbReference>
<comment type="similarity">
    <text evidence="1">Belongs to the ABC transporter superfamily.</text>
</comment>
<evidence type="ECO:0000313" key="7">
    <source>
        <dbReference type="EMBL" id="CAA9265594.1"/>
    </source>
</evidence>
<evidence type="ECO:0000259" key="6">
    <source>
        <dbReference type="PROSITE" id="PS50893"/>
    </source>
</evidence>
<sequence length="233" mass="24987">MMAVEGLVAGYGRIGVLHGASLGVEAGSCVGILGHNGMGKTTLLRTIMGLLPCKGGRILLDGQEIQRLPPHARARRGLGYVPQGRQIFPALSVLDNLRFAVAAKGGRDGEVVEDVLEEFPELRRLLDRPGGALSGGEQQLLALARALCGRPRLLLLDEPTEGIQPSINAAIVERIHALRRRGLSVLLVEQNLDFIQALADRILLIQRGRITRELPPNALGDPDLVQEFVGTSA</sequence>
<keyword evidence="5" id="KW-0029">Amino-acid transport</keyword>
<name>A0A6J4IYJ6_9PROT</name>
<keyword evidence="4" id="KW-0067">ATP-binding</keyword>
<dbReference type="PANTHER" id="PTHR43820">
    <property type="entry name" value="HIGH-AFFINITY BRANCHED-CHAIN AMINO ACID TRANSPORT ATP-BINDING PROTEIN LIVF"/>
    <property type="match status" value="1"/>
</dbReference>
<feature type="domain" description="ABC transporter" evidence="6">
    <location>
        <begin position="2"/>
        <end position="232"/>
    </location>
</feature>
<dbReference type="InterPro" id="IPR052156">
    <property type="entry name" value="BCAA_Transport_ATP-bd_LivF"/>
</dbReference>
<dbReference type="GO" id="GO:0015807">
    <property type="term" value="P:L-amino acid transport"/>
    <property type="evidence" value="ECO:0007669"/>
    <property type="project" value="TreeGrafter"/>
</dbReference>
<evidence type="ECO:0000256" key="4">
    <source>
        <dbReference type="ARBA" id="ARBA00022840"/>
    </source>
</evidence>
<protein>
    <submittedName>
        <fullName evidence="7">Urea ABC transporter, ATPase protein UrtE</fullName>
    </submittedName>
</protein>
<proteinExistence type="inferred from homology"/>
<dbReference type="EMBL" id="CADCTD010000126">
    <property type="protein sequence ID" value="CAA9265594.1"/>
    <property type="molecule type" value="Genomic_DNA"/>
</dbReference>
<dbReference type="InterPro" id="IPR027417">
    <property type="entry name" value="P-loop_NTPase"/>
</dbReference>
<dbReference type="GO" id="GO:0015658">
    <property type="term" value="F:branched-chain amino acid transmembrane transporter activity"/>
    <property type="evidence" value="ECO:0007669"/>
    <property type="project" value="TreeGrafter"/>
</dbReference>
<dbReference type="PROSITE" id="PS50893">
    <property type="entry name" value="ABC_TRANSPORTER_2"/>
    <property type="match status" value="1"/>
</dbReference>
<dbReference type="SMART" id="SM00382">
    <property type="entry name" value="AAA"/>
    <property type="match status" value="1"/>
</dbReference>
<dbReference type="CDD" id="cd03224">
    <property type="entry name" value="ABC_TM1139_LivF_branched"/>
    <property type="match status" value="1"/>
</dbReference>
<dbReference type="InterPro" id="IPR003593">
    <property type="entry name" value="AAA+_ATPase"/>
</dbReference>
<dbReference type="PANTHER" id="PTHR43820:SF5">
    <property type="entry name" value="HIGH-AFFINITY BRANCHED-CHAIN AMINO ACID TRANSPORT ATP-BINDING PROTEIN"/>
    <property type="match status" value="1"/>
</dbReference>
<dbReference type="Gene3D" id="3.40.50.300">
    <property type="entry name" value="P-loop containing nucleotide triphosphate hydrolases"/>
    <property type="match status" value="1"/>
</dbReference>
<dbReference type="GO" id="GO:0005524">
    <property type="term" value="F:ATP binding"/>
    <property type="evidence" value="ECO:0007669"/>
    <property type="project" value="UniProtKB-KW"/>
</dbReference>
<evidence type="ECO:0000256" key="2">
    <source>
        <dbReference type="ARBA" id="ARBA00022448"/>
    </source>
</evidence>
<dbReference type="Pfam" id="PF00005">
    <property type="entry name" value="ABC_tran"/>
    <property type="match status" value="1"/>
</dbReference>
<dbReference type="GO" id="GO:0016887">
    <property type="term" value="F:ATP hydrolysis activity"/>
    <property type="evidence" value="ECO:0007669"/>
    <property type="project" value="InterPro"/>
</dbReference>
<evidence type="ECO:0000256" key="3">
    <source>
        <dbReference type="ARBA" id="ARBA00022741"/>
    </source>
</evidence>
<evidence type="ECO:0000256" key="1">
    <source>
        <dbReference type="ARBA" id="ARBA00005417"/>
    </source>
</evidence>
<keyword evidence="3" id="KW-0547">Nucleotide-binding</keyword>
<dbReference type="InterPro" id="IPR017871">
    <property type="entry name" value="ABC_transporter-like_CS"/>
</dbReference>
<organism evidence="7">
    <name type="scientific">uncultured Craurococcus sp</name>
    <dbReference type="NCBI Taxonomy" id="1135998"/>
    <lineage>
        <taxon>Bacteria</taxon>
        <taxon>Pseudomonadati</taxon>
        <taxon>Pseudomonadota</taxon>
        <taxon>Alphaproteobacteria</taxon>
        <taxon>Acetobacterales</taxon>
        <taxon>Acetobacteraceae</taxon>
        <taxon>Craurococcus</taxon>
        <taxon>environmental samples</taxon>
    </lineage>
</organism>
<evidence type="ECO:0000256" key="5">
    <source>
        <dbReference type="ARBA" id="ARBA00022970"/>
    </source>
</evidence>
<dbReference type="PROSITE" id="PS00211">
    <property type="entry name" value="ABC_TRANSPORTER_1"/>
    <property type="match status" value="1"/>
</dbReference>